<gene>
    <name evidence="2" type="ORF">HS088_TW16G00442</name>
</gene>
<dbReference type="InParanoid" id="A0A7J7CJ08"/>
<accession>A0A7J7CJ08</accession>
<name>A0A7J7CJ08_TRIWF</name>
<dbReference type="CDD" id="cd12108">
    <property type="entry name" value="Hr-like"/>
    <property type="match status" value="1"/>
</dbReference>
<dbReference type="PANTHER" id="PTHR39966:SF1">
    <property type="entry name" value="HEMERYTHRIN-LIKE DOMAIN-CONTAINING PROTEIN"/>
    <property type="match status" value="1"/>
</dbReference>
<protein>
    <recommendedName>
        <fullName evidence="1">Hemerythrin-like domain-containing protein</fullName>
    </recommendedName>
</protein>
<evidence type="ECO:0000313" key="2">
    <source>
        <dbReference type="EMBL" id="KAF5734001.1"/>
    </source>
</evidence>
<sequence>MATPLPELQRGDGVMMPTNSAAATKVETKAARLEINGEVAKFPIMLFLFFHKAIRNELDALHRLAMAFATGHHIDIRPLFDRYRLLRSIYKHHSNAEDEVIFPALDIRVKNVAHTYSLEHKGESSLFDHLFELLNAYMQDDENFPRELASCTGALQTTISQHMAKEEEQVFPLLIEKFSPEEQASLIWQFLCSIPVNMMADFLPWLSSSLSSGENQNMKKFLRKIVPDEKLLQQVIFTWMNGRNSINAVRNCADGSEAQYDIDKYSTAGTLTQQTNGVKCACESSRTGKRKYLEPNDEVYGNQGTHPINEILLWHNAIKRELTEIAEEARRIQISGNFTNLSAFDERLQFIAEVCIFHWSYFDMIML</sequence>
<evidence type="ECO:0000313" key="3">
    <source>
        <dbReference type="Proteomes" id="UP000593562"/>
    </source>
</evidence>
<dbReference type="PANTHER" id="PTHR39966">
    <property type="entry name" value="BLL2471 PROTEIN-RELATED"/>
    <property type="match status" value="1"/>
</dbReference>
<dbReference type="GO" id="GO:0005886">
    <property type="term" value="C:plasma membrane"/>
    <property type="evidence" value="ECO:0007669"/>
    <property type="project" value="TreeGrafter"/>
</dbReference>
<evidence type="ECO:0000259" key="1">
    <source>
        <dbReference type="Pfam" id="PF01814"/>
    </source>
</evidence>
<dbReference type="Proteomes" id="UP000593562">
    <property type="component" value="Unassembled WGS sequence"/>
</dbReference>
<dbReference type="Pfam" id="PF01814">
    <property type="entry name" value="Hemerythrin"/>
    <property type="match status" value="1"/>
</dbReference>
<keyword evidence="3" id="KW-1185">Reference proteome</keyword>
<dbReference type="InterPro" id="IPR012312">
    <property type="entry name" value="Hemerythrin-like"/>
</dbReference>
<dbReference type="Gene3D" id="1.20.120.520">
    <property type="entry name" value="nmb1532 protein domain like"/>
    <property type="match status" value="1"/>
</dbReference>
<proteinExistence type="predicted"/>
<organism evidence="2 3">
    <name type="scientific">Tripterygium wilfordii</name>
    <name type="common">Thunder God vine</name>
    <dbReference type="NCBI Taxonomy" id="458696"/>
    <lineage>
        <taxon>Eukaryota</taxon>
        <taxon>Viridiplantae</taxon>
        <taxon>Streptophyta</taxon>
        <taxon>Embryophyta</taxon>
        <taxon>Tracheophyta</taxon>
        <taxon>Spermatophyta</taxon>
        <taxon>Magnoliopsida</taxon>
        <taxon>eudicotyledons</taxon>
        <taxon>Gunneridae</taxon>
        <taxon>Pentapetalae</taxon>
        <taxon>rosids</taxon>
        <taxon>fabids</taxon>
        <taxon>Celastrales</taxon>
        <taxon>Celastraceae</taxon>
        <taxon>Tripterygium</taxon>
    </lineage>
</organism>
<dbReference type="EMBL" id="JAAARO010000016">
    <property type="protein sequence ID" value="KAF5734001.1"/>
    <property type="molecule type" value="Genomic_DNA"/>
</dbReference>
<reference evidence="2 3" key="1">
    <citation type="journal article" date="2020" name="Nat. Commun.">
        <title>Genome of Tripterygium wilfordii and identification of cytochrome P450 involved in triptolide biosynthesis.</title>
        <authorList>
            <person name="Tu L."/>
            <person name="Su P."/>
            <person name="Zhang Z."/>
            <person name="Gao L."/>
            <person name="Wang J."/>
            <person name="Hu T."/>
            <person name="Zhou J."/>
            <person name="Zhang Y."/>
            <person name="Zhao Y."/>
            <person name="Liu Y."/>
            <person name="Song Y."/>
            <person name="Tong Y."/>
            <person name="Lu Y."/>
            <person name="Yang J."/>
            <person name="Xu C."/>
            <person name="Jia M."/>
            <person name="Peters R.J."/>
            <person name="Huang L."/>
            <person name="Gao W."/>
        </authorList>
    </citation>
    <scope>NUCLEOTIDE SEQUENCE [LARGE SCALE GENOMIC DNA]</scope>
    <source>
        <strain evidence="3">cv. XIE 37</strain>
        <tissue evidence="2">Leaf</tissue>
    </source>
</reference>
<feature type="domain" description="Hemerythrin-like" evidence="1">
    <location>
        <begin position="50"/>
        <end position="174"/>
    </location>
</feature>
<dbReference type="AlphaFoldDB" id="A0A7J7CJ08"/>
<comment type="caution">
    <text evidence="2">The sequence shown here is derived from an EMBL/GenBank/DDBJ whole genome shotgun (WGS) entry which is preliminary data.</text>
</comment>